<accession>A0A5N5T5C2</accession>
<keyword evidence="1" id="KW-0812">Transmembrane</keyword>
<evidence type="ECO:0000313" key="3">
    <source>
        <dbReference type="Proteomes" id="UP000326759"/>
    </source>
</evidence>
<proteinExistence type="predicted"/>
<protein>
    <submittedName>
        <fullName evidence="2">Uncharacterized protein</fullName>
    </submittedName>
</protein>
<organism evidence="2 3">
    <name type="scientific">Armadillidium nasatum</name>
    <dbReference type="NCBI Taxonomy" id="96803"/>
    <lineage>
        <taxon>Eukaryota</taxon>
        <taxon>Metazoa</taxon>
        <taxon>Ecdysozoa</taxon>
        <taxon>Arthropoda</taxon>
        <taxon>Crustacea</taxon>
        <taxon>Multicrustacea</taxon>
        <taxon>Malacostraca</taxon>
        <taxon>Eumalacostraca</taxon>
        <taxon>Peracarida</taxon>
        <taxon>Isopoda</taxon>
        <taxon>Oniscidea</taxon>
        <taxon>Crinocheta</taxon>
        <taxon>Armadillidiidae</taxon>
        <taxon>Armadillidium</taxon>
    </lineage>
</organism>
<keyword evidence="1" id="KW-1133">Transmembrane helix</keyword>
<dbReference type="OrthoDB" id="6354888at2759"/>
<evidence type="ECO:0000313" key="2">
    <source>
        <dbReference type="EMBL" id="KAB7501803.1"/>
    </source>
</evidence>
<reference evidence="2 3" key="1">
    <citation type="journal article" date="2019" name="PLoS Biol.">
        <title>Sex chromosomes control vertical transmission of feminizing Wolbachia symbionts in an isopod.</title>
        <authorList>
            <person name="Becking T."/>
            <person name="Chebbi M.A."/>
            <person name="Giraud I."/>
            <person name="Moumen B."/>
            <person name="Laverre T."/>
            <person name="Caubet Y."/>
            <person name="Peccoud J."/>
            <person name="Gilbert C."/>
            <person name="Cordaux R."/>
        </authorList>
    </citation>
    <scope>NUCLEOTIDE SEQUENCE [LARGE SCALE GENOMIC DNA]</scope>
    <source>
        <strain evidence="2">ANa2</strain>
        <tissue evidence="2">Whole body excluding digestive tract and cuticle</tissue>
    </source>
</reference>
<feature type="transmembrane region" description="Helical" evidence="1">
    <location>
        <begin position="15"/>
        <end position="34"/>
    </location>
</feature>
<name>A0A5N5T5C2_9CRUS</name>
<keyword evidence="3" id="KW-1185">Reference proteome</keyword>
<comment type="caution">
    <text evidence="2">The sequence shown here is derived from an EMBL/GenBank/DDBJ whole genome shotgun (WGS) entry which is preliminary data.</text>
</comment>
<dbReference type="AlphaFoldDB" id="A0A5N5T5C2"/>
<evidence type="ECO:0000256" key="1">
    <source>
        <dbReference type="SAM" id="Phobius"/>
    </source>
</evidence>
<dbReference type="Proteomes" id="UP000326759">
    <property type="component" value="Unassembled WGS sequence"/>
</dbReference>
<sequence length="163" mass="19001">LKLIYSYLNFVMTSWPNICFVIVTSVALITQIILPTFRSSLSQLNPDLASWLLKHGFEEKAGYLLKSGNVRLVDIIEINSLPDVSNEQHERFLHLRHTLKNKFILELFLKRHNAEVLFPKLLEDHIESLNDLIEYTSHWDQSEGFVDDEVNRSLKEVVEKLPK</sequence>
<gene>
    <name evidence="2" type="ORF">Anas_06573</name>
</gene>
<feature type="non-terminal residue" evidence="2">
    <location>
        <position position="1"/>
    </location>
</feature>
<dbReference type="EMBL" id="SEYY01009447">
    <property type="protein sequence ID" value="KAB7501803.1"/>
    <property type="molecule type" value="Genomic_DNA"/>
</dbReference>
<keyword evidence="1" id="KW-0472">Membrane</keyword>